<dbReference type="Pfam" id="PF00583">
    <property type="entry name" value="Acetyltransf_1"/>
    <property type="match status" value="1"/>
</dbReference>
<organism evidence="4 5">
    <name type="scientific">Pelagibaculum spongiae</name>
    <dbReference type="NCBI Taxonomy" id="2080658"/>
    <lineage>
        <taxon>Bacteria</taxon>
        <taxon>Pseudomonadati</taxon>
        <taxon>Pseudomonadota</taxon>
        <taxon>Gammaproteobacteria</taxon>
        <taxon>Oceanospirillales</taxon>
        <taxon>Pelagibaculum</taxon>
    </lineage>
</organism>
<dbReference type="InterPro" id="IPR000182">
    <property type="entry name" value="GNAT_dom"/>
</dbReference>
<reference evidence="4 5" key="1">
    <citation type="submission" date="2018-04" db="EMBL/GenBank/DDBJ databases">
        <title>Thalassorhabdus spongiae gen. nov., sp. nov., isolated from a marine sponge in South-West Iceland.</title>
        <authorList>
            <person name="Knobloch S."/>
            <person name="Daussin A."/>
            <person name="Johannsson R."/>
            <person name="Marteinsson V.T."/>
        </authorList>
    </citation>
    <scope>NUCLEOTIDE SEQUENCE [LARGE SCALE GENOMIC DNA]</scope>
    <source>
        <strain evidence="4 5">Hp12</strain>
    </source>
</reference>
<gene>
    <name evidence="4" type="ORF">DC094_21435</name>
</gene>
<evidence type="ECO:0000313" key="5">
    <source>
        <dbReference type="Proteomes" id="UP000244906"/>
    </source>
</evidence>
<evidence type="ECO:0000256" key="2">
    <source>
        <dbReference type="ARBA" id="ARBA00023315"/>
    </source>
</evidence>
<evidence type="ECO:0000313" key="4">
    <source>
        <dbReference type="EMBL" id="PVZ63471.1"/>
    </source>
</evidence>
<dbReference type="AlphaFoldDB" id="A0A2V1GNG4"/>
<dbReference type="InterPro" id="IPR050832">
    <property type="entry name" value="Bact_Acetyltransf"/>
</dbReference>
<dbReference type="OrthoDB" id="5292888at2"/>
<proteinExistence type="predicted"/>
<name>A0A2V1GNG4_9GAMM</name>
<keyword evidence="5" id="KW-1185">Reference proteome</keyword>
<evidence type="ECO:0000259" key="3">
    <source>
        <dbReference type="PROSITE" id="PS51186"/>
    </source>
</evidence>
<dbReference type="PANTHER" id="PTHR43877">
    <property type="entry name" value="AMINOALKYLPHOSPHONATE N-ACETYLTRANSFERASE-RELATED-RELATED"/>
    <property type="match status" value="1"/>
</dbReference>
<protein>
    <recommendedName>
        <fullName evidence="3">N-acetyltransferase domain-containing protein</fullName>
    </recommendedName>
</protein>
<dbReference type="InterPro" id="IPR016181">
    <property type="entry name" value="Acyl_CoA_acyltransferase"/>
</dbReference>
<dbReference type="PANTHER" id="PTHR43877:SF2">
    <property type="entry name" value="AMINOALKYLPHOSPHONATE N-ACETYLTRANSFERASE-RELATED"/>
    <property type="match status" value="1"/>
</dbReference>
<dbReference type="CDD" id="cd04301">
    <property type="entry name" value="NAT_SF"/>
    <property type="match status" value="1"/>
</dbReference>
<dbReference type="Gene3D" id="3.40.630.30">
    <property type="match status" value="1"/>
</dbReference>
<comment type="caution">
    <text evidence="4">The sequence shown here is derived from an EMBL/GenBank/DDBJ whole genome shotgun (WGS) entry which is preliminary data.</text>
</comment>
<evidence type="ECO:0000256" key="1">
    <source>
        <dbReference type="ARBA" id="ARBA00022679"/>
    </source>
</evidence>
<keyword evidence="1" id="KW-0808">Transferase</keyword>
<dbReference type="GO" id="GO:0016747">
    <property type="term" value="F:acyltransferase activity, transferring groups other than amino-acyl groups"/>
    <property type="evidence" value="ECO:0007669"/>
    <property type="project" value="InterPro"/>
</dbReference>
<dbReference type="Proteomes" id="UP000244906">
    <property type="component" value="Unassembled WGS sequence"/>
</dbReference>
<dbReference type="EMBL" id="QDDL01000016">
    <property type="protein sequence ID" value="PVZ63471.1"/>
    <property type="molecule type" value="Genomic_DNA"/>
</dbReference>
<accession>A0A2V1GNG4</accession>
<keyword evidence="2" id="KW-0012">Acyltransferase</keyword>
<dbReference type="SUPFAM" id="SSF55729">
    <property type="entry name" value="Acyl-CoA N-acyltransferases (Nat)"/>
    <property type="match status" value="1"/>
</dbReference>
<sequence>MIRKAIKKDVAEVSKIHVLSWQHAYKGIINQSFLDGLDVEKRKVSWNKILEQSLGDLFVAVDNQQIIGFVHICRCRDSDQNSEKVGEITSIYLDPKHVGRGVGFQLFTQAIKTLKASGFEKVMLWVLQENYSARAFYDKMGFEADGTEKYLENLLLTEIRYQRALSE</sequence>
<dbReference type="RefSeq" id="WP_116689165.1">
    <property type="nucleotide sequence ID" value="NZ_CAWNYD010000016.1"/>
</dbReference>
<feature type="domain" description="N-acetyltransferase" evidence="3">
    <location>
        <begin position="1"/>
        <end position="166"/>
    </location>
</feature>
<dbReference type="PROSITE" id="PS51186">
    <property type="entry name" value="GNAT"/>
    <property type="match status" value="1"/>
</dbReference>